<protein>
    <submittedName>
        <fullName evidence="3">DUF4245 family protein</fullName>
    </submittedName>
</protein>
<evidence type="ECO:0000256" key="2">
    <source>
        <dbReference type="SAM" id="Phobius"/>
    </source>
</evidence>
<proteinExistence type="predicted"/>
<accession>A0ABS3VU96</accession>
<reference evidence="3 4" key="1">
    <citation type="submission" date="2019-12" db="EMBL/GenBank/DDBJ databases">
        <title>Whole genome sequencing of endophytic Actinobacterium Micromonospora sp. MPMI6T.</title>
        <authorList>
            <person name="Evv R."/>
            <person name="Podile A.R."/>
        </authorList>
    </citation>
    <scope>NUCLEOTIDE SEQUENCE [LARGE SCALE GENOMIC DNA]</scope>
    <source>
        <strain evidence="3 4">MPMI6</strain>
    </source>
</reference>
<feature type="transmembrane region" description="Helical" evidence="2">
    <location>
        <begin position="109"/>
        <end position="130"/>
    </location>
</feature>
<dbReference type="Pfam" id="PF14030">
    <property type="entry name" value="DUF4245"/>
    <property type="match status" value="1"/>
</dbReference>
<name>A0ABS3VU96_MICEH</name>
<evidence type="ECO:0000256" key="1">
    <source>
        <dbReference type="SAM" id="MobiDB-lite"/>
    </source>
</evidence>
<keyword evidence="2" id="KW-0812">Transmembrane</keyword>
<keyword evidence="2" id="KW-1133">Transmembrane helix</keyword>
<dbReference type="EMBL" id="WVUH01000169">
    <property type="protein sequence ID" value="MBO4208104.1"/>
    <property type="molecule type" value="Genomic_DNA"/>
</dbReference>
<gene>
    <name evidence="3" type="ORF">GSF22_19140</name>
</gene>
<keyword evidence="2" id="KW-0472">Membrane</keyword>
<dbReference type="Proteomes" id="UP000823521">
    <property type="component" value="Unassembled WGS sequence"/>
</dbReference>
<comment type="caution">
    <text evidence="3">The sequence shown here is derived from an EMBL/GenBank/DDBJ whole genome shotgun (WGS) entry which is preliminary data.</text>
</comment>
<feature type="region of interest" description="Disordered" evidence="1">
    <location>
        <begin position="1"/>
        <end position="104"/>
    </location>
</feature>
<dbReference type="InterPro" id="IPR025339">
    <property type="entry name" value="DUF4245"/>
</dbReference>
<keyword evidence="4" id="KW-1185">Reference proteome</keyword>
<dbReference type="RefSeq" id="WP_208815035.1">
    <property type="nucleotide sequence ID" value="NZ_WVUH01000169.1"/>
</dbReference>
<evidence type="ECO:0000313" key="4">
    <source>
        <dbReference type="Proteomes" id="UP000823521"/>
    </source>
</evidence>
<organism evidence="3 4">
    <name type="scientific">Micromonospora echinofusca</name>
    <dbReference type="NCBI Taxonomy" id="47858"/>
    <lineage>
        <taxon>Bacteria</taxon>
        <taxon>Bacillati</taxon>
        <taxon>Actinomycetota</taxon>
        <taxon>Actinomycetes</taxon>
        <taxon>Micromonosporales</taxon>
        <taxon>Micromonosporaceae</taxon>
        <taxon>Micromonospora</taxon>
    </lineage>
</organism>
<evidence type="ECO:0000313" key="3">
    <source>
        <dbReference type="EMBL" id="MBO4208104.1"/>
    </source>
</evidence>
<feature type="compositionally biased region" description="Low complexity" evidence="1">
    <location>
        <begin position="39"/>
        <end position="80"/>
    </location>
</feature>
<sequence>MEPVQPADRVPADRTAGASTPPEGRPAADPGATPPDGQPPVAAADPAGGQPAPAAGGTADTGSAAGGTADPAPAAGGTADTDPDVPPATSAAAAREAARTADGRSPKDMAISLLVLLVPIALLLGFYRVFLGGDEPTTVDPAPVVTQARAANVFPVSEPVDLGSGWRTVSARYQPVDGGATLRLGYLSPDGRGVQLVQSSVDPEKLLPAELTREGQPQGTTQLGGRSWQRYTARSNEQALVLLEPNRTVIVVGAAREQELRELAGALR</sequence>